<dbReference type="AlphaFoldDB" id="A0A345WJX9"/>
<dbReference type="InterPro" id="IPR035973">
    <property type="entry name" value="Cyt_c_oxidase_su3-like_sf"/>
</dbReference>
<feature type="transmembrane region" description="Helical" evidence="9">
    <location>
        <begin position="15"/>
        <end position="33"/>
    </location>
</feature>
<sequence>MKQYQPYHIVDQSPWPLLTGMSVFMTVSGLIAIFHLNSPLLFFASLLILMACVWRWAIDICDESSLGFHTKPVQSNMITGFMMFILSEIALFASFFWAFFTSALVPTPEIGLTWPPQGIQIPSPSGAPLLGTLLLLSSGAFLTWSHHAMTTGQDSEVTQGLLWCLLLGEGFAVLQASEYACAQFSISDSALGSCFFMLTGLHGAHVLMGLSLLEMCLVRHLKGQFATNHHLGFETSAWYWHFVDVVWLFVFTFIYCWGC</sequence>
<dbReference type="CDD" id="cd01665">
    <property type="entry name" value="Cyt_c_Oxidase_III"/>
    <property type="match status" value="1"/>
</dbReference>
<reference evidence="11" key="1">
    <citation type="submission" date="2018-01" db="EMBL/GenBank/DDBJ databases">
        <authorList>
            <person name="Gaut B.S."/>
            <person name="Morton B.R."/>
            <person name="Clegg M.T."/>
            <person name="Duvall M.R."/>
        </authorList>
    </citation>
    <scope>NUCLEOTIDE SEQUENCE</scope>
</reference>
<dbReference type="SUPFAM" id="SSF81452">
    <property type="entry name" value="Cytochrome c oxidase subunit III-like"/>
    <property type="match status" value="1"/>
</dbReference>
<dbReference type="InterPro" id="IPR013833">
    <property type="entry name" value="Cyt_c_oxidase_su3_a-hlx"/>
</dbReference>
<dbReference type="PANTHER" id="PTHR11403:SF7">
    <property type="entry name" value="CYTOCHROME C OXIDASE SUBUNIT 3"/>
    <property type="match status" value="1"/>
</dbReference>
<accession>A0A345WJX9</accession>
<dbReference type="InterPro" id="IPR000298">
    <property type="entry name" value="Cyt_c_oxidase-like_su3"/>
</dbReference>
<evidence type="ECO:0000256" key="5">
    <source>
        <dbReference type="ARBA" id="ARBA00022967"/>
    </source>
</evidence>
<feature type="transmembrane region" description="Helical" evidence="9">
    <location>
        <begin position="78"/>
        <end position="105"/>
    </location>
</feature>
<dbReference type="InterPro" id="IPR033945">
    <property type="entry name" value="Cyt_c_oxase_su3_dom"/>
</dbReference>
<organism evidence="11">
    <name type="scientific">Vargula tsujii</name>
    <dbReference type="NCBI Taxonomy" id="335805"/>
    <lineage>
        <taxon>Eukaryota</taxon>
        <taxon>Metazoa</taxon>
        <taxon>Ecdysozoa</taxon>
        <taxon>Arthropoda</taxon>
        <taxon>Crustacea</taxon>
        <taxon>Oligostraca</taxon>
        <taxon>Ostracoda</taxon>
        <taxon>Myodocopa</taxon>
        <taxon>Myodocopida</taxon>
        <taxon>Cypridinoidea</taxon>
        <taxon>Cypridinidae</taxon>
        <taxon>Vargula</taxon>
    </lineage>
</organism>
<evidence type="ECO:0000313" key="11">
    <source>
        <dbReference type="EMBL" id="AXJ93385.1"/>
    </source>
</evidence>
<name>A0A345WJX9_9CRUS</name>
<dbReference type="EMBL" id="MG767172">
    <property type="protein sequence ID" value="AXJ93385.1"/>
    <property type="molecule type" value="Genomic_DNA"/>
</dbReference>
<dbReference type="Pfam" id="PF00510">
    <property type="entry name" value="COX3"/>
    <property type="match status" value="1"/>
</dbReference>
<evidence type="ECO:0000256" key="3">
    <source>
        <dbReference type="ARBA" id="ARBA00015944"/>
    </source>
</evidence>
<evidence type="ECO:0000256" key="6">
    <source>
        <dbReference type="ARBA" id="ARBA00022989"/>
    </source>
</evidence>
<dbReference type="GO" id="GO:0006123">
    <property type="term" value="P:mitochondrial electron transport, cytochrome c to oxygen"/>
    <property type="evidence" value="ECO:0007669"/>
    <property type="project" value="TreeGrafter"/>
</dbReference>
<keyword evidence="8 11" id="KW-0496">Mitochondrion</keyword>
<feature type="domain" description="Heme-copper oxidase subunit III family profile" evidence="10">
    <location>
        <begin position="3"/>
        <end position="259"/>
    </location>
</feature>
<evidence type="ECO:0000256" key="9">
    <source>
        <dbReference type="SAM" id="Phobius"/>
    </source>
</evidence>
<comment type="similarity">
    <text evidence="2 8">Belongs to the cytochrome c oxidase subunit 3 family.</text>
</comment>
<comment type="function">
    <text evidence="8">Component of the cytochrome c oxidase, the last enzyme in the mitochondrial electron transport chain which drives oxidative phosphorylation. The respiratory chain contains 3 multisubunit complexes succinate dehydrogenase (complex II, CII), ubiquinol-cytochrome c oxidoreductase (cytochrome b-c1 complex, complex III, CIII) and cytochrome c oxidase (complex IV, CIV), that cooperate to transfer electrons derived from NADH and succinate to molecular oxygen, creating an electrochemical gradient over the inner membrane that drives transmembrane transport and the ATP synthase. Cytochrome c oxidase is the component of the respiratory chain that catalyzes the reduction of oxygen to water. Electrons originating from reduced cytochrome c in the intermembrane space (IMS) are transferred via the dinuclear copper A center (CU(A)) of subunit 2 and heme A of subunit 1 to the active site in subunit 1, a binuclear center (BNC) formed by heme A3 and copper B (CU(B)). The BNC reduces molecular oxygen to 2 water molecules using 4 electrons from cytochrome c in the IMS and 4 protons from the mitochondrial matrix.</text>
</comment>
<feature type="transmembrane region" description="Helical" evidence="9">
    <location>
        <begin position="238"/>
        <end position="258"/>
    </location>
</feature>
<evidence type="ECO:0000256" key="2">
    <source>
        <dbReference type="ARBA" id="ARBA00010581"/>
    </source>
</evidence>
<dbReference type="GO" id="GO:0004129">
    <property type="term" value="F:cytochrome-c oxidase activity"/>
    <property type="evidence" value="ECO:0007669"/>
    <property type="project" value="InterPro"/>
</dbReference>
<dbReference type="InterPro" id="IPR024791">
    <property type="entry name" value="Cyt_c/ubiquinol_Oxase_su3"/>
</dbReference>
<dbReference type="PANTHER" id="PTHR11403">
    <property type="entry name" value="CYTOCHROME C OXIDASE SUBUNIT III"/>
    <property type="match status" value="1"/>
</dbReference>
<keyword evidence="7 9" id="KW-0472">Membrane</keyword>
<keyword evidence="4 8" id="KW-0812">Transmembrane</keyword>
<feature type="transmembrane region" description="Helical" evidence="9">
    <location>
        <begin position="189"/>
        <end position="213"/>
    </location>
</feature>
<dbReference type="GeneID" id="37625997"/>
<geneLocation type="mitochondrion" evidence="11"/>
<comment type="subcellular location">
    <subcellularLocation>
        <location evidence="1">Membrane</location>
        <topology evidence="1">Multi-pass membrane protein</topology>
    </subcellularLocation>
</comment>
<protein>
    <recommendedName>
        <fullName evidence="3 8">Cytochrome c oxidase subunit 3</fullName>
    </recommendedName>
</protein>
<evidence type="ECO:0000256" key="8">
    <source>
        <dbReference type="RuleBase" id="RU003375"/>
    </source>
</evidence>
<keyword evidence="6 9" id="KW-1133">Transmembrane helix</keyword>
<evidence type="ECO:0000256" key="4">
    <source>
        <dbReference type="ARBA" id="ARBA00022692"/>
    </source>
</evidence>
<keyword evidence="5" id="KW-1278">Translocase</keyword>
<evidence type="ECO:0000256" key="1">
    <source>
        <dbReference type="ARBA" id="ARBA00004141"/>
    </source>
</evidence>
<dbReference type="GO" id="GO:0016020">
    <property type="term" value="C:membrane"/>
    <property type="evidence" value="ECO:0007669"/>
    <property type="project" value="UniProtKB-SubCell"/>
</dbReference>
<dbReference type="RefSeq" id="YP_009512680.1">
    <property type="nucleotide sequence ID" value="NC_039175.1"/>
</dbReference>
<evidence type="ECO:0000256" key="7">
    <source>
        <dbReference type="ARBA" id="ARBA00023136"/>
    </source>
</evidence>
<dbReference type="Gene3D" id="1.20.120.80">
    <property type="entry name" value="Cytochrome c oxidase, subunit III, four-helix bundle"/>
    <property type="match status" value="1"/>
</dbReference>
<dbReference type="GO" id="GO:0005739">
    <property type="term" value="C:mitochondrion"/>
    <property type="evidence" value="ECO:0007669"/>
    <property type="project" value="TreeGrafter"/>
</dbReference>
<dbReference type="PROSITE" id="PS50253">
    <property type="entry name" value="COX3"/>
    <property type="match status" value="1"/>
</dbReference>
<feature type="transmembrane region" description="Helical" evidence="9">
    <location>
        <begin position="40"/>
        <end position="58"/>
    </location>
</feature>
<dbReference type="Gene3D" id="1.10.287.70">
    <property type="match status" value="1"/>
</dbReference>
<evidence type="ECO:0000259" key="10">
    <source>
        <dbReference type="PROSITE" id="PS50253"/>
    </source>
</evidence>
<proteinExistence type="inferred from homology"/>
<gene>
    <name evidence="11" type="primary">cox3</name>
</gene>